<name>A0A3L6TI34_PANMI</name>
<keyword evidence="3" id="KW-1185">Reference proteome</keyword>
<evidence type="ECO:0000313" key="3">
    <source>
        <dbReference type="Proteomes" id="UP000275267"/>
    </source>
</evidence>
<protein>
    <submittedName>
        <fullName evidence="2">Uncharacterized protein</fullName>
    </submittedName>
</protein>
<feature type="coiled-coil region" evidence="1">
    <location>
        <begin position="17"/>
        <end position="86"/>
    </location>
</feature>
<organism evidence="2 3">
    <name type="scientific">Panicum miliaceum</name>
    <name type="common">Proso millet</name>
    <name type="synonym">Broomcorn millet</name>
    <dbReference type="NCBI Taxonomy" id="4540"/>
    <lineage>
        <taxon>Eukaryota</taxon>
        <taxon>Viridiplantae</taxon>
        <taxon>Streptophyta</taxon>
        <taxon>Embryophyta</taxon>
        <taxon>Tracheophyta</taxon>
        <taxon>Spermatophyta</taxon>
        <taxon>Magnoliopsida</taxon>
        <taxon>Liliopsida</taxon>
        <taxon>Poales</taxon>
        <taxon>Poaceae</taxon>
        <taxon>PACMAD clade</taxon>
        <taxon>Panicoideae</taxon>
        <taxon>Panicodae</taxon>
        <taxon>Paniceae</taxon>
        <taxon>Panicinae</taxon>
        <taxon>Panicum</taxon>
        <taxon>Panicum sect. Panicum</taxon>
    </lineage>
</organism>
<dbReference type="EMBL" id="PQIB02000001">
    <property type="protein sequence ID" value="RLN39051.1"/>
    <property type="molecule type" value="Genomic_DNA"/>
</dbReference>
<comment type="caution">
    <text evidence="2">The sequence shown here is derived from an EMBL/GenBank/DDBJ whole genome shotgun (WGS) entry which is preliminary data.</text>
</comment>
<evidence type="ECO:0000256" key="1">
    <source>
        <dbReference type="SAM" id="Coils"/>
    </source>
</evidence>
<keyword evidence="1" id="KW-0175">Coiled coil</keyword>
<dbReference type="Proteomes" id="UP000275267">
    <property type="component" value="Unassembled WGS sequence"/>
</dbReference>
<gene>
    <name evidence="2" type="ORF">C2845_PM01G48310</name>
</gene>
<accession>A0A3L6TI34</accession>
<dbReference type="OrthoDB" id="721592at2759"/>
<dbReference type="AlphaFoldDB" id="A0A3L6TI34"/>
<reference evidence="3" key="1">
    <citation type="journal article" date="2019" name="Nat. Commun.">
        <title>The genome of broomcorn millet.</title>
        <authorList>
            <person name="Zou C."/>
            <person name="Miki D."/>
            <person name="Li D."/>
            <person name="Tang Q."/>
            <person name="Xiao L."/>
            <person name="Rajput S."/>
            <person name="Deng P."/>
            <person name="Jia W."/>
            <person name="Huang R."/>
            <person name="Zhang M."/>
            <person name="Sun Y."/>
            <person name="Hu J."/>
            <person name="Fu X."/>
            <person name="Schnable P.S."/>
            <person name="Li F."/>
            <person name="Zhang H."/>
            <person name="Feng B."/>
            <person name="Zhu X."/>
            <person name="Liu R."/>
            <person name="Schnable J.C."/>
            <person name="Zhu J.-K."/>
            <person name="Zhang H."/>
        </authorList>
    </citation>
    <scope>NUCLEOTIDE SEQUENCE [LARGE SCALE GENOMIC DNA]</scope>
</reference>
<proteinExistence type="predicted"/>
<sequence>MDNQKLKDQNKVLENLRVLQGEQVEMLQEKAEELEKVVKKLRETAADNEKVLDNLRKTVEKDATKVAALQREVRELKTKATRKDELIKKLISEAETDHKVMDEAIQEMGAQAKVMEAEVAGVLEGSKVAGTADARPIDGKADQEEPKTLVVVRHVLDVPPMNIGCEGVIVLGSAWERYSFAHPGASFAEFLIACKEDPSIAE</sequence>
<evidence type="ECO:0000313" key="2">
    <source>
        <dbReference type="EMBL" id="RLN39051.1"/>
    </source>
</evidence>